<comment type="caution">
    <text evidence="1">The sequence shown here is derived from an EMBL/GenBank/DDBJ whole genome shotgun (WGS) entry which is preliminary data.</text>
</comment>
<sequence>MGPMWAPIWAPCGLPTWDADGECNRAPHGSHLGCPMKVYGAAQMGPIWSPVALPIWAPCCQPTWGPYRCPHGTHIGPTWASLLLDMGYIQAALLLNMGYIRVALLLNTQPAHHYRIDIGSKTVYRQIGKMSIRC</sequence>
<dbReference type="AlphaFoldDB" id="A0A9D4E0M1"/>
<dbReference type="EMBL" id="JAIWYP010000009">
    <property type="protein sequence ID" value="KAH3770260.1"/>
    <property type="molecule type" value="Genomic_DNA"/>
</dbReference>
<keyword evidence="2" id="KW-1185">Reference proteome</keyword>
<evidence type="ECO:0000313" key="1">
    <source>
        <dbReference type="EMBL" id="KAH3770260.1"/>
    </source>
</evidence>
<organism evidence="1 2">
    <name type="scientific">Dreissena polymorpha</name>
    <name type="common">Zebra mussel</name>
    <name type="synonym">Mytilus polymorpha</name>
    <dbReference type="NCBI Taxonomy" id="45954"/>
    <lineage>
        <taxon>Eukaryota</taxon>
        <taxon>Metazoa</taxon>
        <taxon>Spiralia</taxon>
        <taxon>Lophotrochozoa</taxon>
        <taxon>Mollusca</taxon>
        <taxon>Bivalvia</taxon>
        <taxon>Autobranchia</taxon>
        <taxon>Heteroconchia</taxon>
        <taxon>Euheterodonta</taxon>
        <taxon>Imparidentia</taxon>
        <taxon>Neoheterodontei</taxon>
        <taxon>Myida</taxon>
        <taxon>Dreissenoidea</taxon>
        <taxon>Dreissenidae</taxon>
        <taxon>Dreissena</taxon>
    </lineage>
</organism>
<reference evidence="1" key="2">
    <citation type="submission" date="2020-11" db="EMBL/GenBank/DDBJ databases">
        <authorList>
            <person name="McCartney M.A."/>
            <person name="Auch B."/>
            <person name="Kono T."/>
            <person name="Mallez S."/>
            <person name="Becker A."/>
            <person name="Gohl D.M."/>
            <person name="Silverstein K.A.T."/>
            <person name="Koren S."/>
            <person name="Bechman K.B."/>
            <person name="Herman A."/>
            <person name="Abrahante J.E."/>
            <person name="Garbe J."/>
        </authorList>
    </citation>
    <scope>NUCLEOTIDE SEQUENCE</scope>
    <source>
        <strain evidence="1">Duluth1</strain>
        <tissue evidence="1">Whole animal</tissue>
    </source>
</reference>
<dbReference type="Proteomes" id="UP000828390">
    <property type="component" value="Unassembled WGS sequence"/>
</dbReference>
<accession>A0A9D4E0M1</accession>
<protein>
    <submittedName>
        <fullName evidence="1">Uncharacterized protein</fullName>
    </submittedName>
</protein>
<name>A0A9D4E0M1_DREPO</name>
<proteinExistence type="predicted"/>
<gene>
    <name evidence="1" type="ORF">DPMN_171544</name>
</gene>
<evidence type="ECO:0000313" key="2">
    <source>
        <dbReference type="Proteomes" id="UP000828390"/>
    </source>
</evidence>
<reference evidence="1" key="1">
    <citation type="journal article" date="2019" name="bioRxiv">
        <title>The Genome of the Zebra Mussel, Dreissena polymorpha: A Resource for Invasive Species Research.</title>
        <authorList>
            <person name="McCartney M.A."/>
            <person name="Auch B."/>
            <person name="Kono T."/>
            <person name="Mallez S."/>
            <person name="Zhang Y."/>
            <person name="Obille A."/>
            <person name="Becker A."/>
            <person name="Abrahante J.E."/>
            <person name="Garbe J."/>
            <person name="Badalamenti J.P."/>
            <person name="Herman A."/>
            <person name="Mangelson H."/>
            <person name="Liachko I."/>
            <person name="Sullivan S."/>
            <person name="Sone E.D."/>
            <person name="Koren S."/>
            <person name="Silverstein K.A.T."/>
            <person name="Beckman K.B."/>
            <person name="Gohl D.M."/>
        </authorList>
    </citation>
    <scope>NUCLEOTIDE SEQUENCE</scope>
    <source>
        <strain evidence="1">Duluth1</strain>
        <tissue evidence="1">Whole animal</tissue>
    </source>
</reference>